<comment type="caution">
    <text evidence="2">The sequence shown here is derived from an EMBL/GenBank/DDBJ whole genome shotgun (WGS) entry which is preliminary data.</text>
</comment>
<evidence type="ECO:0000259" key="1">
    <source>
        <dbReference type="Pfam" id="PF10988"/>
    </source>
</evidence>
<keyword evidence="3" id="KW-1185">Reference proteome</keyword>
<dbReference type="InterPro" id="IPR021255">
    <property type="entry name" value="DUF2807"/>
</dbReference>
<feature type="domain" description="Putative auto-transporter adhesin head GIN" evidence="1">
    <location>
        <begin position="41"/>
        <end position="232"/>
    </location>
</feature>
<dbReference type="Proteomes" id="UP000270620">
    <property type="component" value="Unassembled WGS sequence"/>
</dbReference>
<gene>
    <name evidence="2" type="ORF">EJA19_08500</name>
</gene>
<dbReference type="EMBL" id="RWBG01000003">
    <property type="protein sequence ID" value="RSK39913.1"/>
    <property type="molecule type" value="Genomic_DNA"/>
</dbReference>
<name>A0A428K0M0_9FLAO</name>
<accession>A0A428K0M0</accession>
<reference evidence="2 3" key="1">
    <citation type="submission" date="2018-12" db="EMBL/GenBank/DDBJ databases">
        <title>Mangrovimonas spongiae sp. nov., a novel member of the genus Mangrovimonas isolated from marine sponge.</title>
        <authorList>
            <person name="Zhuang L."/>
            <person name="Luo L."/>
        </authorList>
    </citation>
    <scope>NUCLEOTIDE SEQUENCE [LARGE SCALE GENOMIC DNA]</scope>
    <source>
        <strain evidence="2 3">HN-E26</strain>
    </source>
</reference>
<dbReference type="AlphaFoldDB" id="A0A428K0M0"/>
<evidence type="ECO:0000313" key="2">
    <source>
        <dbReference type="EMBL" id="RSK39913.1"/>
    </source>
</evidence>
<evidence type="ECO:0000313" key="3">
    <source>
        <dbReference type="Proteomes" id="UP000270620"/>
    </source>
</evidence>
<dbReference type="OrthoDB" id="1466971at2"/>
<dbReference type="PROSITE" id="PS51257">
    <property type="entry name" value="PROKAR_LIPOPROTEIN"/>
    <property type="match status" value="1"/>
</dbReference>
<organism evidence="2 3">
    <name type="scientific">Mangrovimonas spongiae</name>
    <dbReference type="NCBI Taxonomy" id="2494697"/>
    <lineage>
        <taxon>Bacteria</taxon>
        <taxon>Pseudomonadati</taxon>
        <taxon>Bacteroidota</taxon>
        <taxon>Flavobacteriia</taxon>
        <taxon>Flavobacteriales</taxon>
        <taxon>Flavobacteriaceae</taxon>
        <taxon>Mangrovimonas</taxon>
    </lineage>
</organism>
<sequence>MKKLLYIIVLIGLFSCDSEDANDCFQTSGQTVQEEITVATFNRILVNRNVQLILKDDVTTKVVVESGKNLINDVDIKVENSKLIITDNNMCNYARDYAPTKVYVSSPDISEIRTSSQFEVLSDGVLSYNNLKLLSEDYNGGSEFTVGDFRLQLDCSQVRVTSNNISSFYLSGTTTNLFVGFFAGAGRFEGANLIADNVEVNHRGSNDMIVNPQQELTGVLRGTGDLISVNQPPIVTIERLYTGELIFW</sequence>
<protein>
    <submittedName>
        <fullName evidence="2">DUF2807 domain-containing protein</fullName>
    </submittedName>
</protein>
<proteinExistence type="predicted"/>
<dbReference type="Gene3D" id="2.160.20.120">
    <property type="match status" value="1"/>
</dbReference>
<dbReference type="RefSeq" id="WP_125467937.1">
    <property type="nucleotide sequence ID" value="NZ_RWBG01000003.1"/>
</dbReference>
<dbReference type="Pfam" id="PF10988">
    <property type="entry name" value="DUF2807"/>
    <property type="match status" value="1"/>
</dbReference>